<feature type="transmembrane region" description="Helical" evidence="1">
    <location>
        <begin position="694"/>
        <end position="715"/>
    </location>
</feature>
<dbReference type="RefSeq" id="WP_184687252.1">
    <property type="nucleotide sequence ID" value="NZ_JACHJN010000001.1"/>
</dbReference>
<feature type="transmembrane region" description="Helical" evidence="1">
    <location>
        <begin position="603"/>
        <end position="627"/>
    </location>
</feature>
<keyword evidence="1" id="KW-1133">Transmembrane helix</keyword>
<dbReference type="Proteomes" id="UP000547510">
    <property type="component" value="Unassembled WGS sequence"/>
</dbReference>
<reference evidence="3 4" key="1">
    <citation type="submission" date="2020-08" db="EMBL/GenBank/DDBJ databases">
        <title>Genomic Encyclopedia of Type Strains, Phase III (KMG-III): the genomes of soil and plant-associated and newly described type strains.</title>
        <authorList>
            <person name="Whitman W."/>
        </authorList>
    </citation>
    <scope>NUCLEOTIDE SEQUENCE [LARGE SCALE GENOMIC DNA]</scope>
    <source>
        <strain evidence="3 4">CECT 8640</strain>
    </source>
</reference>
<comment type="caution">
    <text evidence="3">The sequence shown here is derived from an EMBL/GenBank/DDBJ whole genome shotgun (WGS) entry which is preliminary data.</text>
</comment>
<protein>
    <recommendedName>
        <fullName evidence="2">NACHT domain-containing protein</fullName>
    </recommendedName>
</protein>
<gene>
    <name evidence="3" type="ORF">FHS29_000158</name>
</gene>
<sequence length="810" mass="86840">MRRSGLSGAVWVVLGCASLAAVLGGAVWFLAGRTLADADSWASVGGLVLGLAVGVPGLVVSIASLRVARRQAPAAPVDRLLEELATALGVEWRRERGVRDLNDLLPVRWSGVAPGLVDRPERVFGFGLDDPGSASAPDPTGRVDEAVRAFLRLPNRRLVVIGEPGAGKSVVALELALGLLAARSPGDPVPVILPIASWDPAAEEPDAWMARRIADTYPALGAIEAGTTFAGHLVRTRRVLPVLDGLDEMAEPSRAAAIHSVNRWVPRSEPLVLTCRSQAYRALFDTDSPRPAEPLAGAAVVELEPLRTEDVIAYLRDATPQRLTAKWDPVFEHLEREPAGPLAAALSTPLMATLARSAYSRTNADPAALLTGRLGSRATVEDHLLERFVPAHYPDGDAKALRWLRSLAWQLERRGRQDIAWWELPQASSRTAFVIVIALLFTLIGLVDKLFVDDPIVLRAALATGLAVGVGSVLAGRACLPARTGLRLPTTAGEASRALRAIATGLGASVAAGFGFGLVYGYVTLVFSGDDALYDGIMAGFAITTVVAVPLSLVMLMTVPADIARAATPRATLRSDRARTLLVAATATLSTGPMLWLGTAPWIGVFVGPAIGLTLWVRSAWGSLGVLRVATLARWPSRLPVRVLGFLDDAHRRGVLRQVGATYRFRHVRLQEHLARTHPYRRDRAGGPQAGMKSLYAIAAAVGLGAAVVLYFPAFSLSETFLVRVVALWLFPLVFGCYGLIGEWLAKHAAGKPLGQATGALVQRHGRWLLPFVFPFLLLRWRSRVLVTTAVTAYWVVLVQLFLVAVFPWL</sequence>
<feature type="transmembrane region" description="Helical" evidence="1">
    <location>
        <begin position="432"/>
        <end position="452"/>
    </location>
</feature>
<feature type="domain" description="NACHT" evidence="2">
    <location>
        <begin position="156"/>
        <end position="249"/>
    </location>
</feature>
<evidence type="ECO:0000313" key="3">
    <source>
        <dbReference type="EMBL" id="MBB5953588.1"/>
    </source>
</evidence>
<proteinExistence type="predicted"/>
<feature type="transmembrane region" description="Helical" evidence="1">
    <location>
        <begin position="580"/>
        <end position="597"/>
    </location>
</feature>
<dbReference type="EMBL" id="JACHJN010000001">
    <property type="protein sequence ID" value="MBB5953588.1"/>
    <property type="molecule type" value="Genomic_DNA"/>
</dbReference>
<feature type="transmembrane region" description="Helical" evidence="1">
    <location>
        <begin position="43"/>
        <end position="65"/>
    </location>
</feature>
<keyword evidence="1" id="KW-0812">Transmembrane</keyword>
<dbReference type="PROSITE" id="PS51257">
    <property type="entry name" value="PROKAR_LIPOPROTEIN"/>
    <property type="match status" value="1"/>
</dbReference>
<keyword evidence="1" id="KW-0472">Membrane</keyword>
<feature type="transmembrane region" description="Helical" evidence="1">
    <location>
        <begin position="537"/>
        <end position="559"/>
    </location>
</feature>
<feature type="transmembrane region" description="Helical" evidence="1">
    <location>
        <begin position="501"/>
        <end position="525"/>
    </location>
</feature>
<organism evidence="3 4">
    <name type="scientific">Saccharothrix tamanrassetensis</name>
    <dbReference type="NCBI Taxonomy" id="1051531"/>
    <lineage>
        <taxon>Bacteria</taxon>
        <taxon>Bacillati</taxon>
        <taxon>Actinomycetota</taxon>
        <taxon>Actinomycetes</taxon>
        <taxon>Pseudonocardiales</taxon>
        <taxon>Pseudonocardiaceae</taxon>
        <taxon>Saccharothrix</taxon>
    </lineage>
</organism>
<dbReference type="AlphaFoldDB" id="A0A841CBP2"/>
<accession>A0A841CBP2</accession>
<dbReference type="InterPro" id="IPR027417">
    <property type="entry name" value="P-loop_NTPase"/>
</dbReference>
<keyword evidence="4" id="KW-1185">Reference proteome</keyword>
<evidence type="ECO:0000313" key="4">
    <source>
        <dbReference type="Proteomes" id="UP000547510"/>
    </source>
</evidence>
<feature type="transmembrane region" description="Helical" evidence="1">
    <location>
        <begin position="721"/>
        <end position="741"/>
    </location>
</feature>
<feature type="transmembrane region" description="Helical" evidence="1">
    <location>
        <begin position="9"/>
        <end position="31"/>
    </location>
</feature>
<feature type="transmembrane region" description="Helical" evidence="1">
    <location>
        <begin position="458"/>
        <end position="480"/>
    </location>
</feature>
<dbReference type="InterPro" id="IPR007111">
    <property type="entry name" value="NACHT_NTPase"/>
</dbReference>
<name>A0A841CBP2_9PSEU</name>
<evidence type="ECO:0000256" key="1">
    <source>
        <dbReference type="SAM" id="Phobius"/>
    </source>
</evidence>
<dbReference type="PROSITE" id="PS50837">
    <property type="entry name" value="NACHT"/>
    <property type="match status" value="1"/>
</dbReference>
<dbReference type="Pfam" id="PF05729">
    <property type="entry name" value="NACHT"/>
    <property type="match status" value="1"/>
</dbReference>
<dbReference type="Gene3D" id="3.40.50.300">
    <property type="entry name" value="P-loop containing nucleotide triphosphate hydrolases"/>
    <property type="match status" value="1"/>
</dbReference>
<evidence type="ECO:0000259" key="2">
    <source>
        <dbReference type="PROSITE" id="PS50837"/>
    </source>
</evidence>
<feature type="transmembrane region" description="Helical" evidence="1">
    <location>
        <begin position="785"/>
        <end position="809"/>
    </location>
</feature>
<dbReference type="SUPFAM" id="SSF52540">
    <property type="entry name" value="P-loop containing nucleoside triphosphate hydrolases"/>
    <property type="match status" value="1"/>
</dbReference>